<dbReference type="Proteomes" id="UP000225553">
    <property type="component" value="Segment"/>
</dbReference>
<evidence type="ECO:0000313" key="1">
    <source>
        <dbReference type="EMBL" id="ASU03588.1"/>
    </source>
</evidence>
<protein>
    <submittedName>
        <fullName evidence="1">Uncharacterized protein</fullName>
    </submittedName>
</protein>
<accession>A0A223LIN3</accession>
<keyword evidence="2" id="KW-1185">Reference proteome</keyword>
<reference evidence="2" key="1">
    <citation type="submission" date="2017-07" db="EMBL/GenBank/DDBJ databases">
        <authorList>
            <person name="Putnam M.J."/>
            <person name="Sharma R."/>
            <person name="Kruger J.L."/>
            <person name="Berg J.A."/>
            <person name="Payne A.M."/>
            <person name="Fajardo C.P."/>
            <person name="Breakwell D.P."/>
            <person name="Hope S."/>
            <person name="Grose J.H."/>
        </authorList>
    </citation>
    <scope>NUCLEOTIDE SEQUENCE [LARGE SCALE GENOMIC DNA]</scope>
</reference>
<gene>
    <name evidence="1" type="ORF">RISINGSUN_82</name>
</gene>
<evidence type="ECO:0000313" key="2">
    <source>
        <dbReference type="Proteomes" id="UP000225553"/>
    </source>
</evidence>
<sequence>MKFVISQNNKKSVWFLTKGMVDALKSVSIEFDQLDQLPKFTEHLTPSEIANILKLQDIIAGKFGVPILPPVLDNVDAVNKLLIERALNTVSSEDLQQHFSAHNKFYVHTTQNGFVLCLANKDETGSMPGWEPLAADTLVPALLEGLYKKFGYNEVHFKEVTKASVNEFSLANIFNLMAITN</sequence>
<organism evidence="1 2">
    <name type="scientific">Erwinia phage vB_EamM_RisingSun</name>
    <dbReference type="NCBI Taxonomy" id="2026080"/>
    <lineage>
        <taxon>Viruses</taxon>
        <taxon>Duplodnaviria</taxon>
        <taxon>Heunggongvirae</taxon>
        <taxon>Uroviricota</taxon>
        <taxon>Caudoviricetes</taxon>
        <taxon>Chimalliviridae</taxon>
        <taxon>Risingsunvirus</taxon>
        <taxon>Risingsunvirus risingsun</taxon>
    </lineage>
</organism>
<proteinExistence type="predicted"/>
<dbReference type="EMBL" id="MF459646">
    <property type="protein sequence ID" value="ASU03588.1"/>
    <property type="molecule type" value="Genomic_DNA"/>
</dbReference>
<name>A0A223LIN3_9CAUD</name>